<dbReference type="SUPFAM" id="SSF51126">
    <property type="entry name" value="Pectin lyase-like"/>
    <property type="match status" value="1"/>
</dbReference>
<comment type="caution">
    <text evidence="2">The sequence shown here is derived from an EMBL/GenBank/DDBJ whole genome shotgun (WGS) entry which is preliminary data.</text>
</comment>
<keyword evidence="3" id="KW-1185">Reference proteome</keyword>
<feature type="compositionally biased region" description="Low complexity" evidence="1">
    <location>
        <begin position="35"/>
        <end position="101"/>
    </location>
</feature>
<dbReference type="EMBL" id="BSUZ01000001">
    <property type="protein sequence ID" value="GMA86198.1"/>
    <property type="molecule type" value="Genomic_DNA"/>
</dbReference>
<protein>
    <recommendedName>
        <fullName evidence="4">Right handed beta helix domain-containing protein</fullName>
    </recommendedName>
</protein>
<organism evidence="2 3">
    <name type="scientific">Angustibacter aerolatus</name>
    <dbReference type="NCBI Taxonomy" id="1162965"/>
    <lineage>
        <taxon>Bacteria</taxon>
        <taxon>Bacillati</taxon>
        <taxon>Actinomycetota</taxon>
        <taxon>Actinomycetes</taxon>
        <taxon>Kineosporiales</taxon>
        <taxon>Kineosporiaceae</taxon>
    </lineage>
</organism>
<proteinExistence type="predicted"/>
<evidence type="ECO:0000313" key="3">
    <source>
        <dbReference type="Proteomes" id="UP001157017"/>
    </source>
</evidence>
<evidence type="ECO:0008006" key="4">
    <source>
        <dbReference type="Google" id="ProtNLM"/>
    </source>
</evidence>
<name>A0ABQ6JDD3_9ACTN</name>
<evidence type="ECO:0000313" key="2">
    <source>
        <dbReference type="EMBL" id="GMA86198.1"/>
    </source>
</evidence>
<reference evidence="3" key="1">
    <citation type="journal article" date="2019" name="Int. J. Syst. Evol. Microbiol.">
        <title>The Global Catalogue of Microorganisms (GCM) 10K type strain sequencing project: providing services to taxonomists for standard genome sequencing and annotation.</title>
        <authorList>
            <consortium name="The Broad Institute Genomics Platform"/>
            <consortium name="The Broad Institute Genome Sequencing Center for Infectious Disease"/>
            <person name="Wu L."/>
            <person name="Ma J."/>
        </authorList>
    </citation>
    <scope>NUCLEOTIDE SEQUENCE [LARGE SCALE GENOMIC DNA]</scope>
    <source>
        <strain evidence="3">NBRC 108730</strain>
    </source>
</reference>
<dbReference type="Proteomes" id="UP001157017">
    <property type="component" value="Unassembled WGS sequence"/>
</dbReference>
<gene>
    <name evidence="2" type="ORF">GCM10025868_14480</name>
</gene>
<evidence type="ECO:0000256" key="1">
    <source>
        <dbReference type="SAM" id="MobiDB-lite"/>
    </source>
</evidence>
<sequence>MVLHLEALPRRHRPRRALRRAPPGDDRPAEPPDPSSTTTRPTSPTSTTTTPAPPTTTSTTTSPTSTTTSPTSTGTGTTSTTTSPTTTATGTPTSTTTSSAPADHRAPVTTLVSGPAQGTRVAGTTATLAFHSDEAGSTFDCRLDDDAWSGCDAGSVAYATSQIGYGVHTFSVRAVDQAGNADTSPVTRVWTTISTTPGKVRPDASNTGVPAGATLTDYWGDLTVTTPGTVVDRLDVHGFLRIMADDVTVKRSRIRGGVASYDAGNRSLLSSTKPGAVIEDVELVPDFPSVRIDGLKGYGFTARRVNIHGTVDTALVFGDDTSITNSWLHDNRHYLVDPNQRNTPSHDDGVQVQGGHHIRIAGNRIPDADNAGLMVTQDHSITSDLQFTDNWADGGGCTVNVAEKGKGPIQGLVVSENRFGRNTAVTDCPVIAPATTPLTAERNVYDDTGSPARIRRNG</sequence>
<feature type="compositionally biased region" description="Basic residues" evidence="1">
    <location>
        <begin position="10"/>
        <end position="19"/>
    </location>
</feature>
<feature type="region of interest" description="Disordered" evidence="1">
    <location>
        <begin position="1"/>
        <end position="118"/>
    </location>
</feature>
<dbReference type="InterPro" id="IPR011050">
    <property type="entry name" value="Pectin_lyase_fold/virulence"/>
</dbReference>
<accession>A0ABQ6JDD3</accession>